<comment type="catalytic activity">
    <reaction evidence="5">
        <text>a 2'-deoxyribonucleoside 5'-diphosphate + [thioredoxin]-disulfide + H2O = a ribonucleoside 5'-diphosphate + [thioredoxin]-dithiol</text>
        <dbReference type="Rhea" id="RHEA:23252"/>
        <dbReference type="Rhea" id="RHEA-COMP:10698"/>
        <dbReference type="Rhea" id="RHEA-COMP:10700"/>
        <dbReference type="ChEBI" id="CHEBI:15377"/>
        <dbReference type="ChEBI" id="CHEBI:29950"/>
        <dbReference type="ChEBI" id="CHEBI:50058"/>
        <dbReference type="ChEBI" id="CHEBI:57930"/>
        <dbReference type="ChEBI" id="CHEBI:73316"/>
        <dbReference type="EC" id="1.17.4.1"/>
    </reaction>
</comment>
<gene>
    <name evidence="7" type="ORF">GCM10011503_06960</name>
</gene>
<keyword evidence="4" id="KW-0547">Nucleotide-binding</keyword>
<evidence type="ECO:0000256" key="3">
    <source>
        <dbReference type="ARBA" id="ARBA00022634"/>
    </source>
</evidence>
<evidence type="ECO:0000256" key="5">
    <source>
        <dbReference type="ARBA" id="ARBA00047754"/>
    </source>
</evidence>
<sequence>MSQSAGKPGLLQAALADGRISPVCRLDDLVALPVMAPEGHESDAIDLAVRKRETMELSKRTTLGMADLVEQLGARPRNAQIAEAMLAGLPQPLVEAGLQHERGFAGLEQQLREQAMTPLAQAPVGLSGERVNSLGEPLSMCRRKGISIWAGIAPEFGASTPAVAIDLSAFTSESGFEAQLAADTLSSVYLSAGSPEQMVVLLHGVRAAALALESQGEADCAKRAAALLALMGAMTSSTSLTKADAVRLGLPGAPDISVNRNLIIAIAPLRPDADLGFAPASDGLDGAPALTLSDEDGITQLAPAAALAVAARGQETVDQVQAAIDQGGNLDHLPEINTESLRLRGFSDEAIARLRNAIAEGLPFSAAFSRWVLGDDVLTRDLKLTPEAFDTDGVALLKAIGFSDGAITAAEAASDGAIEKAVLSVFETAGLTIPDEPSFVLETVRLARKHLNSMLCVDASLWTEEDVERAIAAGMSVWLGAEPEHVDQRAEERMSEILALAEDLAAEYEREATIPDLPAATMGPGSAPVQRTRLPDRRKGYIQKATVGGHKVYLHTGEFDDGSLGEIFIDMHKEGAAFRSLMNNFAIAVSLGLQYGVPLDEYVDAFVFTRFEPAGDVTGNDRITKATSILDYIFRELAISYLAREDLAEIGADVSHDGLGRGLKDGTREAPQPLPDEAVQFISRGFSRGQLPDNIVILDKKRAERVEAAAQPELLTPAEGDPDYLAQPCPNCASFTLTTLPEEEALHCETCGEETSPESIFN</sequence>
<comment type="similarity">
    <text evidence="1">Belongs to the ribonucleoside diphosphate reductase class-2 family.</text>
</comment>
<accession>A0ABQ1J876</accession>
<reference evidence="8" key="1">
    <citation type="journal article" date="2019" name="Int. J. Syst. Evol. Microbiol.">
        <title>The Global Catalogue of Microorganisms (GCM) 10K type strain sequencing project: providing services to taxonomists for standard genome sequencing and annotation.</title>
        <authorList>
            <consortium name="The Broad Institute Genomics Platform"/>
            <consortium name="The Broad Institute Genome Sequencing Center for Infectious Disease"/>
            <person name="Wu L."/>
            <person name="Ma J."/>
        </authorList>
    </citation>
    <scope>NUCLEOTIDE SEQUENCE [LARGE SCALE GENOMIC DNA]</scope>
    <source>
        <strain evidence="8">CGMCC 1.15928</strain>
    </source>
</reference>
<keyword evidence="3" id="KW-0237">DNA synthesis</keyword>
<dbReference type="EC" id="1.17.4.1" evidence="2"/>
<evidence type="ECO:0000313" key="7">
    <source>
        <dbReference type="EMBL" id="GGB61037.1"/>
    </source>
</evidence>
<comment type="caution">
    <text evidence="7">The sequence shown here is derived from an EMBL/GenBank/DDBJ whole genome shotgun (WGS) entry which is preliminary data.</text>
</comment>
<evidence type="ECO:0000313" key="8">
    <source>
        <dbReference type="Proteomes" id="UP000628854"/>
    </source>
</evidence>
<protein>
    <recommendedName>
        <fullName evidence="2">ribonucleoside-diphosphate reductase</fullName>
        <ecNumber evidence="2">1.17.4.1</ecNumber>
    </recommendedName>
</protein>
<name>A0ABQ1J876_9PROT</name>
<dbReference type="Proteomes" id="UP000628854">
    <property type="component" value="Unassembled WGS sequence"/>
</dbReference>
<dbReference type="InterPro" id="IPR024434">
    <property type="entry name" value="TSCPD_dom"/>
</dbReference>
<proteinExistence type="inferred from homology"/>
<keyword evidence="8" id="KW-1185">Reference proteome</keyword>
<evidence type="ECO:0000256" key="2">
    <source>
        <dbReference type="ARBA" id="ARBA00012274"/>
    </source>
</evidence>
<dbReference type="RefSeq" id="WP_198943724.1">
    <property type="nucleotide sequence ID" value="NZ_BMKF01000001.1"/>
</dbReference>
<evidence type="ECO:0000259" key="6">
    <source>
        <dbReference type="Pfam" id="PF12637"/>
    </source>
</evidence>
<evidence type="ECO:0000256" key="1">
    <source>
        <dbReference type="ARBA" id="ARBA00007405"/>
    </source>
</evidence>
<organism evidence="7 8">
    <name type="scientific">Henriciella pelagia</name>
    <dbReference type="NCBI Taxonomy" id="1977912"/>
    <lineage>
        <taxon>Bacteria</taxon>
        <taxon>Pseudomonadati</taxon>
        <taxon>Pseudomonadota</taxon>
        <taxon>Alphaproteobacteria</taxon>
        <taxon>Hyphomonadales</taxon>
        <taxon>Hyphomonadaceae</taxon>
        <taxon>Henriciella</taxon>
    </lineage>
</organism>
<dbReference type="Pfam" id="PF12637">
    <property type="entry name" value="TSCPD"/>
    <property type="match status" value="1"/>
</dbReference>
<dbReference type="EMBL" id="BMKF01000001">
    <property type="protein sequence ID" value="GGB61037.1"/>
    <property type="molecule type" value="Genomic_DNA"/>
</dbReference>
<evidence type="ECO:0000256" key="4">
    <source>
        <dbReference type="ARBA" id="ARBA00022741"/>
    </source>
</evidence>
<feature type="domain" description="TSCPD" evidence="6">
    <location>
        <begin position="534"/>
        <end position="639"/>
    </location>
</feature>